<keyword evidence="1" id="KW-1133">Transmembrane helix</keyword>
<gene>
    <name evidence="2" type="ORF">KA717_36775</name>
</gene>
<dbReference type="EMBL" id="CP073041">
    <property type="protein sequence ID" value="UXE60929.1"/>
    <property type="molecule type" value="Genomic_DNA"/>
</dbReference>
<feature type="transmembrane region" description="Helical" evidence="1">
    <location>
        <begin position="162"/>
        <end position="185"/>
    </location>
</feature>
<name>A0A977KVZ8_9CYAN</name>
<dbReference type="PANTHER" id="PTHR34548:SF2">
    <property type="entry name" value="PROTEIN TIC 21, CHLOROPLASTIC"/>
    <property type="match status" value="1"/>
</dbReference>
<dbReference type="InterPro" id="IPR022051">
    <property type="entry name" value="DUF3611"/>
</dbReference>
<keyword evidence="1" id="KW-0472">Membrane</keyword>
<sequence>MRESNSGLVTSVPQAVLRASTNLTTVGNLGFWIQIVVGAFAAVTFLFASMGLTVGQDRTSGIEGGIFSAFVSLIFLGVAIYFSIRYRRLGRELQNVDAPSHPRRTDILKIVRWGLIVNLIGMGFAIIGAASVSGIVLVKSLSIPQGTLAANPKQFVQSIDLLAIQANTNTIIAHFTGLLSSLWLLDRLNK</sequence>
<dbReference type="AlphaFoldDB" id="A0A977KVZ8"/>
<dbReference type="Pfam" id="PF12263">
    <property type="entry name" value="DUF3611"/>
    <property type="match status" value="1"/>
</dbReference>
<dbReference type="PANTHER" id="PTHR34548">
    <property type="entry name" value="PROTEIN TIC 21, CHLOROPLASTIC"/>
    <property type="match status" value="1"/>
</dbReference>
<feature type="transmembrane region" description="Helical" evidence="1">
    <location>
        <begin position="29"/>
        <end position="52"/>
    </location>
</feature>
<feature type="transmembrane region" description="Helical" evidence="1">
    <location>
        <begin position="113"/>
        <end position="138"/>
    </location>
</feature>
<dbReference type="KEGG" id="wna:KA717_36775"/>
<dbReference type="Proteomes" id="UP001065613">
    <property type="component" value="Chromosome"/>
</dbReference>
<feature type="transmembrane region" description="Helical" evidence="1">
    <location>
        <begin position="64"/>
        <end position="84"/>
    </location>
</feature>
<accession>A0A977KVZ8</accession>
<evidence type="ECO:0000256" key="1">
    <source>
        <dbReference type="SAM" id="Phobius"/>
    </source>
</evidence>
<keyword evidence="1" id="KW-0812">Transmembrane</keyword>
<evidence type="ECO:0000313" key="2">
    <source>
        <dbReference type="EMBL" id="UXE60929.1"/>
    </source>
</evidence>
<reference evidence="2" key="1">
    <citation type="submission" date="2021-04" db="EMBL/GenBank/DDBJ databases">
        <title>Genome sequence of Woronichinia naegeliana from Washington state freshwater lake bloom.</title>
        <authorList>
            <person name="Dreher T.W."/>
        </authorList>
    </citation>
    <scope>NUCLEOTIDE SEQUENCE</scope>
    <source>
        <strain evidence="2">WA131</strain>
    </source>
</reference>
<proteinExistence type="predicted"/>
<organism evidence="2">
    <name type="scientific">Woronichinia naegeliana WA131</name>
    <dbReference type="NCBI Taxonomy" id="2824559"/>
    <lineage>
        <taxon>Bacteria</taxon>
        <taxon>Bacillati</taxon>
        <taxon>Cyanobacteriota</taxon>
        <taxon>Cyanophyceae</taxon>
        <taxon>Synechococcales</taxon>
        <taxon>Coelosphaeriaceae</taxon>
        <taxon>Woronichinia</taxon>
    </lineage>
</organism>
<protein>
    <submittedName>
        <fullName evidence="2">DUF3611 family protein</fullName>
    </submittedName>
</protein>